<reference evidence="4" key="1">
    <citation type="submission" date="2020-10" db="EMBL/GenBank/DDBJ databases">
        <authorList>
            <person name="Gilroy R."/>
        </authorList>
    </citation>
    <scope>NUCLEOTIDE SEQUENCE</scope>
    <source>
        <strain evidence="4">CHK176-6737</strain>
    </source>
</reference>
<evidence type="ECO:0000313" key="5">
    <source>
        <dbReference type="Proteomes" id="UP000824125"/>
    </source>
</evidence>
<gene>
    <name evidence="4" type="ORF">IAD23_01385</name>
</gene>
<proteinExistence type="predicted"/>
<dbReference type="Pfam" id="PF00144">
    <property type="entry name" value="Beta-lactamase"/>
    <property type="match status" value="1"/>
</dbReference>
<feature type="region of interest" description="Disordered" evidence="1">
    <location>
        <begin position="29"/>
        <end position="60"/>
    </location>
</feature>
<accession>A0A9D1MTD0</accession>
<feature type="domain" description="Beta-lactamase-related" evidence="3">
    <location>
        <begin position="79"/>
        <end position="345"/>
    </location>
</feature>
<dbReference type="InterPro" id="IPR001466">
    <property type="entry name" value="Beta-lactam-related"/>
</dbReference>
<evidence type="ECO:0000313" key="4">
    <source>
        <dbReference type="EMBL" id="HIU68595.1"/>
    </source>
</evidence>
<name>A0A9D1MTD0_9FIRM</name>
<keyword evidence="4" id="KW-0378">Hydrolase</keyword>
<feature type="chain" id="PRO_5039436032" evidence="2">
    <location>
        <begin position="25"/>
        <end position="361"/>
    </location>
</feature>
<feature type="signal peptide" evidence="2">
    <location>
        <begin position="1"/>
        <end position="24"/>
    </location>
</feature>
<dbReference type="GO" id="GO:0016787">
    <property type="term" value="F:hydrolase activity"/>
    <property type="evidence" value="ECO:0007669"/>
    <property type="project" value="UniProtKB-KW"/>
</dbReference>
<dbReference type="PROSITE" id="PS51257">
    <property type="entry name" value="PROKAR_LIPOPROTEIN"/>
    <property type="match status" value="1"/>
</dbReference>
<evidence type="ECO:0000259" key="3">
    <source>
        <dbReference type="Pfam" id="PF00144"/>
    </source>
</evidence>
<dbReference type="InterPro" id="IPR050789">
    <property type="entry name" value="Diverse_Enzym_Activities"/>
</dbReference>
<protein>
    <submittedName>
        <fullName evidence="4">Serine hydrolase</fullName>
    </submittedName>
</protein>
<dbReference type="PANTHER" id="PTHR43283">
    <property type="entry name" value="BETA-LACTAMASE-RELATED"/>
    <property type="match status" value="1"/>
</dbReference>
<dbReference type="AlphaFoldDB" id="A0A9D1MTD0"/>
<dbReference type="Gene3D" id="3.40.710.10">
    <property type="entry name" value="DD-peptidase/beta-lactamase superfamily"/>
    <property type="match status" value="1"/>
</dbReference>
<dbReference type="Proteomes" id="UP000824125">
    <property type="component" value="Unassembled WGS sequence"/>
</dbReference>
<evidence type="ECO:0000256" key="2">
    <source>
        <dbReference type="SAM" id="SignalP"/>
    </source>
</evidence>
<evidence type="ECO:0000256" key="1">
    <source>
        <dbReference type="SAM" id="MobiDB-lite"/>
    </source>
</evidence>
<dbReference type="EMBL" id="DVNM01000006">
    <property type="protein sequence ID" value="HIU68595.1"/>
    <property type="molecule type" value="Genomic_DNA"/>
</dbReference>
<dbReference type="SUPFAM" id="SSF56601">
    <property type="entry name" value="beta-lactamase/transpeptidase-like"/>
    <property type="match status" value="1"/>
</dbReference>
<reference evidence="4" key="2">
    <citation type="journal article" date="2021" name="PeerJ">
        <title>Extensive microbial diversity within the chicken gut microbiome revealed by metagenomics and culture.</title>
        <authorList>
            <person name="Gilroy R."/>
            <person name="Ravi A."/>
            <person name="Getino M."/>
            <person name="Pursley I."/>
            <person name="Horton D.L."/>
            <person name="Alikhan N.F."/>
            <person name="Baker D."/>
            <person name="Gharbi K."/>
            <person name="Hall N."/>
            <person name="Watson M."/>
            <person name="Adriaenssens E.M."/>
            <person name="Foster-Nyarko E."/>
            <person name="Jarju S."/>
            <person name="Secka A."/>
            <person name="Antonio M."/>
            <person name="Oren A."/>
            <person name="Chaudhuri R.R."/>
            <person name="La Ragione R."/>
            <person name="Hildebrand F."/>
            <person name="Pallen M.J."/>
        </authorList>
    </citation>
    <scope>NUCLEOTIDE SEQUENCE</scope>
    <source>
        <strain evidence="4">CHK176-6737</strain>
    </source>
</reference>
<feature type="compositionally biased region" description="Low complexity" evidence="1">
    <location>
        <begin position="30"/>
        <end position="50"/>
    </location>
</feature>
<sequence>MKKIISACLAVCLVAGMCACTRGAQTGEVQTAPSAESTSETTTQPSWQWQKSSPDEQGLDPDVLEEVHRTFDSFPLLASVIVKNGYIVDEYYKDGYDAQSVFVLHSASKSVTSALVGIAVEQGLIESVDTPISAYLPRVLELDDERWQQITVRHLLTHTSGIQTTDDALWDAWRESPNWLEYIYALPIVSEPGARFSYSTGNTHLLCVILQAVVGESVDSFAKKYLFGPVGMESASIAADAQGISDGGNGVQMDIYDMARFGLLFLNGGDWQGTQVVPAQWVQDSTTVQFARDSGSADYGYQWWVRTFGDARYDAYFAQGHGGQYIFVVPQLELVIAFTSNYEGRTTIYWNLVNDIVNACA</sequence>
<dbReference type="PANTHER" id="PTHR43283:SF7">
    <property type="entry name" value="BETA-LACTAMASE-RELATED DOMAIN-CONTAINING PROTEIN"/>
    <property type="match status" value="1"/>
</dbReference>
<comment type="caution">
    <text evidence="4">The sequence shown here is derived from an EMBL/GenBank/DDBJ whole genome shotgun (WGS) entry which is preliminary data.</text>
</comment>
<keyword evidence="2" id="KW-0732">Signal</keyword>
<organism evidence="4 5">
    <name type="scientific">Candidatus Scybalenecus merdavium</name>
    <dbReference type="NCBI Taxonomy" id="2840939"/>
    <lineage>
        <taxon>Bacteria</taxon>
        <taxon>Bacillati</taxon>
        <taxon>Bacillota</taxon>
        <taxon>Clostridia</taxon>
        <taxon>Eubacteriales</taxon>
        <taxon>Oscillospiraceae</taxon>
        <taxon>Oscillospiraceae incertae sedis</taxon>
        <taxon>Candidatus Scybalenecus</taxon>
    </lineage>
</organism>
<dbReference type="InterPro" id="IPR012338">
    <property type="entry name" value="Beta-lactam/transpept-like"/>
</dbReference>